<organism evidence="5 6">
    <name type="scientific">Kineococcus rhizosphaerae</name>
    <dbReference type="NCBI Taxonomy" id="559628"/>
    <lineage>
        <taxon>Bacteria</taxon>
        <taxon>Bacillati</taxon>
        <taxon>Actinomycetota</taxon>
        <taxon>Actinomycetes</taxon>
        <taxon>Kineosporiales</taxon>
        <taxon>Kineosporiaceae</taxon>
        <taxon>Kineococcus</taxon>
    </lineage>
</organism>
<evidence type="ECO:0000256" key="3">
    <source>
        <dbReference type="ARBA" id="ARBA00023163"/>
    </source>
</evidence>
<dbReference type="CDD" id="cd06296">
    <property type="entry name" value="PBP1_CatR-like"/>
    <property type="match status" value="1"/>
</dbReference>
<dbReference type="SUPFAM" id="SSF47413">
    <property type="entry name" value="lambda repressor-like DNA-binding domains"/>
    <property type="match status" value="1"/>
</dbReference>
<evidence type="ECO:0000313" key="5">
    <source>
        <dbReference type="EMBL" id="PRY16716.1"/>
    </source>
</evidence>
<evidence type="ECO:0000313" key="6">
    <source>
        <dbReference type="Proteomes" id="UP000238083"/>
    </source>
</evidence>
<dbReference type="SMART" id="SM00354">
    <property type="entry name" value="HTH_LACI"/>
    <property type="match status" value="1"/>
</dbReference>
<dbReference type="InterPro" id="IPR028082">
    <property type="entry name" value="Peripla_BP_I"/>
</dbReference>
<evidence type="ECO:0000256" key="2">
    <source>
        <dbReference type="ARBA" id="ARBA00023125"/>
    </source>
</evidence>
<dbReference type="OrthoDB" id="3227375at2"/>
<reference evidence="5 6" key="1">
    <citation type="submission" date="2018-03" db="EMBL/GenBank/DDBJ databases">
        <title>Genomic Encyclopedia of Archaeal and Bacterial Type Strains, Phase II (KMG-II): from individual species to whole genera.</title>
        <authorList>
            <person name="Goeker M."/>
        </authorList>
    </citation>
    <scope>NUCLEOTIDE SEQUENCE [LARGE SCALE GENOMIC DNA]</scope>
    <source>
        <strain evidence="5 6">DSM 19711</strain>
    </source>
</reference>
<protein>
    <submittedName>
        <fullName evidence="5">LacI family transcriptional regulator</fullName>
    </submittedName>
</protein>
<dbReference type="PANTHER" id="PTHR30146:SF153">
    <property type="entry name" value="LACTOSE OPERON REPRESSOR"/>
    <property type="match status" value="1"/>
</dbReference>
<evidence type="ECO:0000259" key="4">
    <source>
        <dbReference type="PROSITE" id="PS50932"/>
    </source>
</evidence>
<dbReference type="InterPro" id="IPR046335">
    <property type="entry name" value="LacI/GalR-like_sensor"/>
</dbReference>
<feature type="domain" description="HTH lacI-type" evidence="4">
    <location>
        <begin position="5"/>
        <end position="55"/>
    </location>
</feature>
<dbReference type="Pfam" id="PF00356">
    <property type="entry name" value="LacI"/>
    <property type="match status" value="1"/>
</dbReference>
<keyword evidence="3" id="KW-0804">Transcription</keyword>
<dbReference type="Pfam" id="PF13377">
    <property type="entry name" value="Peripla_BP_3"/>
    <property type="match status" value="1"/>
</dbReference>
<dbReference type="Gene3D" id="3.40.50.2300">
    <property type="match status" value="2"/>
</dbReference>
<dbReference type="InterPro" id="IPR000843">
    <property type="entry name" value="HTH_LacI"/>
</dbReference>
<keyword evidence="2" id="KW-0238">DNA-binding</keyword>
<dbReference type="AlphaFoldDB" id="A0A2T0R6D7"/>
<dbReference type="Gene3D" id="1.10.260.40">
    <property type="entry name" value="lambda repressor-like DNA-binding domains"/>
    <property type="match status" value="1"/>
</dbReference>
<gene>
    <name evidence="5" type="ORF">CLV37_103147</name>
</gene>
<dbReference type="GO" id="GO:0003700">
    <property type="term" value="F:DNA-binding transcription factor activity"/>
    <property type="evidence" value="ECO:0007669"/>
    <property type="project" value="TreeGrafter"/>
</dbReference>
<name>A0A2T0R6D7_9ACTN</name>
<keyword evidence="1" id="KW-0805">Transcription regulation</keyword>
<evidence type="ECO:0000256" key="1">
    <source>
        <dbReference type="ARBA" id="ARBA00023015"/>
    </source>
</evidence>
<dbReference type="PROSITE" id="PS50932">
    <property type="entry name" value="HTH_LACI_2"/>
    <property type="match status" value="1"/>
</dbReference>
<dbReference type="PANTHER" id="PTHR30146">
    <property type="entry name" value="LACI-RELATED TRANSCRIPTIONAL REPRESSOR"/>
    <property type="match status" value="1"/>
</dbReference>
<dbReference type="GO" id="GO:0000976">
    <property type="term" value="F:transcription cis-regulatory region binding"/>
    <property type="evidence" value="ECO:0007669"/>
    <property type="project" value="TreeGrafter"/>
</dbReference>
<proteinExistence type="predicted"/>
<dbReference type="CDD" id="cd01392">
    <property type="entry name" value="HTH_LacI"/>
    <property type="match status" value="1"/>
</dbReference>
<dbReference type="SUPFAM" id="SSF53822">
    <property type="entry name" value="Periplasmic binding protein-like I"/>
    <property type="match status" value="1"/>
</dbReference>
<keyword evidence="6" id="KW-1185">Reference proteome</keyword>
<dbReference type="RefSeq" id="WP_106208898.1">
    <property type="nucleotide sequence ID" value="NZ_PVZF01000003.1"/>
</dbReference>
<comment type="caution">
    <text evidence="5">The sequence shown here is derived from an EMBL/GenBank/DDBJ whole genome shotgun (WGS) entry which is preliminary data.</text>
</comment>
<sequence>MAERMTISQLAAAAQVSVPTVSKVLNGRPDVASETRARVEAAIQRHGYQRRRAATPRGPRLIDLVFNELGNPWALEVIQGVENAAREQGVEVVLSECLGARTPRQDWLDSVLERRPTGVIMVFSDLDHDQRTQLEARSIPFVVVDPVGEEASDVPSVGSANFSGGQQATRHLLELGHRRIAVIGGPPETLCSRARVGGYRDALARYGVPVDEALVRHGNFFVEDGHDEALSLLTASDPPTAIFAGNDLQALGVYRAARELGLHVPDDLSVVGYDDLPVARWVGPELTTVHQPLTRMAAAATGLLLTLAAGQEPPALRMDLAVDLVVRGSTAPPRSPATVSGGATGG</sequence>
<dbReference type="InterPro" id="IPR010982">
    <property type="entry name" value="Lambda_DNA-bd_dom_sf"/>
</dbReference>
<dbReference type="EMBL" id="PVZF01000003">
    <property type="protein sequence ID" value="PRY16716.1"/>
    <property type="molecule type" value="Genomic_DNA"/>
</dbReference>
<accession>A0A2T0R6D7</accession>
<dbReference type="Proteomes" id="UP000238083">
    <property type="component" value="Unassembled WGS sequence"/>
</dbReference>